<gene>
    <name evidence="2" type="ORF">M153_35450001499</name>
</gene>
<dbReference type="SUPFAM" id="SSF53098">
    <property type="entry name" value="Ribonuclease H-like"/>
    <property type="match status" value="1"/>
</dbReference>
<comment type="caution">
    <text evidence="2">The sequence shown here is derived from an EMBL/GenBank/DDBJ whole genome shotgun (WGS) entry which is preliminary data.</text>
</comment>
<dbReference type="Gene3D" id="3.30.420.10">
    <property type="entry name" value="Ribonuclease H-like superfamily/Ribonuclease H"/>
    <property type="match status" value="1"/>
</dbReference>
<dbReference type="Proteomes" id="UP000051530">
    <property type="component" value="Unassembled WGS sequence"/>
</dbReference>
<reference evidence="2 3" key="1">
    <citation type="submission" date="2015-07" db="EMBL/GenBank/DDBJ databases">
        <title>The genome of Pseudoloma neurophilia, a relevant intracellular parasite of the zebrafish.</title>
        <authorList>
            <person name="Ndikumana S."/>
            <person name="Pelin A."/>
            <person name="Sanders J."/>
            <person name="Corradi N."/>
        </authorList>
    </citation>
    <scope>NUCLEOTIDE SEQUENCE [LARGE SCALE GENOMIC DNA]</scope>
    <source>
        <strain evidence="2 3">MK1</strain>
    </source>
</reference>
<dbReference type="OrthoDB" id="2195903at2759"/>
<evidence type="ECO:0000313" key="3">
    <source>
        <dbReference type="Proteomes" id="UP000051530"/>
    </source>
</evidence>
<dbReference type="GO" id="GO:0003676">
    <property type="term" value="F:nucleic acid binding"/>
    <property type="evidence" value="ECO:0007669"/>
    <property type="project" value="InterPro"/>
</dbReference>
<feature type="compositionally biased region" description="Polar residues" evidence="1">
    <location>
        <begin position="1"/>
        <end position="26"/>
    </location>
</feature>
<dbReference type="EMBL" id="LGUB01000753">
    <property type="protein sequence ID" value="KRH92683.1"/>
    <property type="molecule type" value="Genomic_DNA"/>
</dbReference>
<proteinExistence type="predicted"/>
<dbReference type="InterPro" id="IPR036397">
    <property type="entry name" value="RNaseH_sf"/>
</dbReference>
<dbReference type="VEuPathDB" id="MicrosporidiaDB:M153_35450001499"/>
<sequence>MTGQPHSNNANMNSTNQGRVRSNVQGSRERSKRDKFIRSIFVCHAERGFTPGKQVILNSELKQKIINEMTNIEPIPPKPETYRTFAYNPTGNGISERINQQITQILRMYKGWSLNMIKEIIENRLNNMFHSTLKDIPANIVIQKLNGNNIQIKSTQKDKQLIKMNAGRRQYKYSINQEVLIRNMTSCKTDSLFEGPYKIISIDLSDEVFIIDKGDKVVRVNIKRVKPFWRR</sequence>
<evidence type="ECO:0000256" key="1">
    <source>
        <dbReference type="SAM" id="MobiDB-lite"/>
    </source>
</evidence>
<evidence type="ECO:0000313" key="2">
    <source>
        <dbReference type="EMBL" id="KRH92683.1"/>
    </source>
</evidence>
<keyword evidence="3" id="KW-1185">Reference proteome</keyword>
<protein>
    <submittedName>
        <fullName evidence="2">Putative transposable element</fullName>
    </submittedName>
</protein>
<dbReference type="InterPro" id="IPR012337">
    <property type="entry name" value="RNaseH-like_sf"/>
</dbReference>
<dbReference type="AlphaFoldDB" id="A0A0R0M2S5"/>
<feature type="region of interest" description="Disordered" evidence="1">
    <location>
        <begin position="1"/>
        <end position="31"/>
    </location>
</feature>
<organism evidence="2 3">
    <name type="scientific">Pseudoloma neurophilia</name>
    <dbReference type="NCBI Taxonomy" id="146866"/>
    <lineage>
        <taxon>Eukaryota</taxon>
        <taxon>Fungi</taxon>
        <taxon>Fungi incertae sedis</taxon>
        <taxon>Microsporidia</taxon>
        <taxon>Pseudoloma</taxon>
    </lineage>
</organism>
<name>A0A0R0M2S5_9MICR</name>
<accession>A0A0R0M2S5</accession>